<keyword evidence="3" id="KW-1185">Reference proteome</keyword>
<sequence length="90" mass="10105">MMDNNRAAGDNDNVLSQIAKTPTEEVMAATDEETEDELEDAMESSSETNSDTNSDEASDEDIIRLELALGVADRRTYELRKQLPEERETH</sequence>
<dbReference type="GeneID" id="92073187"/>
<evidence type="ECO:0000313" key="3">
    <source>
        <dbReference type="Proteomes" id="UP001391051"/>
    </source>
</evidence>
<evidence type="ECO:0000313" key="2">
    <source>
        <dbReference type="EMBL" id="KAK7959049.1"/>
    </source>
</evidence>
<dbReference type="RefSeq" id="XP_066702752.1">
    <property type="nucleotide sequence ID" value="XM_066840125.1"/>
</dbReference>
<protein>
    <submittedName>
        <fullName evidence="2">Uncharacterized protein</fullName>
    </submittedName>
</protein>
<accession>A0ABR1QML7</accession>
<evidence type="ECO:0000256" key="1">
    <source>
        <dbReference type="SAM" id="MobiDB-lite"/>
    </source>
</evidence>
<feature type="compositionally biased region" description="Low complexity" evidence="1">
    <location>
        <begin position="43"/>
        <end position="52"/>
    </location>
</feature>
<feature type="compositionally biased region" description="Acidic residues" evidence="1">
    <location>
        <begin position="30"/>
        <end position="42"/>
    </location>
</feature>
<organism evidence="2 3">
    <name type="scientific">Apiospora aurea</name>
    <dbReference type="NCBI Taxonomy" id="335848"/>
    <lineage>
        <taxon>Eukaryota</taxon>
        <taxon>Fungi</taxon>
        <taxon>Dikarya</taxon>
        <taxon>Ascomycota</taxon>
        <taxon>Pezizomycotina</taxon>
        <taxon>Sordariomycetes</taxon>
        <taxon>Xylariomycetidae</taxon>
        <taxon>Amphisphaeriales</taxon>
        <taxon>Apiosporaceae</taxon>
        <taxon>Apiospora</taxon>
    </lineage>
</organism>
<dbReference type="EMBL" id="JAQQWE010000003">
    <property type="protein sequence ID" value="KAK7959049.1"/>
    <property type="molecule type" value="Genomic_DNA"/>
</dbReference>
<name>A0ABR1QML7_9PEZI</name>
<feature type="region of interest" description="Disordered" evidence="1">
    <location>
        <begin position="1"/>
        <end position="61"/>
    </location>
</feature>
<comment type="caution">
    <text evidence="2">The sequence shown here is derived from an EMBL/GenBank/DDBJ whole genome shotgun (WGS) entry which is preliminary data.</text>
</comment>
<gene>
    <name evidence="2" type="ORF">PG986_003903</name>
</gene>
<proteinExistence type="predicted"/>
<dbReference type="Proteomes" id="UP001391051">
    <property type="component" value="Unassembled WGS sequence"/>
</dbReference>
<reference evidence="2 3" key="1">
    <citation type="submission" date="2023-01" db="EMBL/GenBank/DDBJ databases">
        <title>Analysis of 21 Apiospora genomes using comparative genomics revels a genus with tremendous synthesis potential of carbohydrate active enzymes and secondary metabolites.</title>
        <authorList>
            <person name="Sorensen T."/>
        </authorList>
    </citation>
    <scope>NUCLEOTIDE SEQUENCE [LARGE SCALE GENOMIC DNA]</scope>
    <source>
        <strain evidence="2 3">CBS 24483</strain>
    </source>
</reference>